<name>A0A2W5CAD5_9SPHN</name>
<evidence type="ECO:0000313" key="5">
    <source>
        <dbReference type="Proteomes" id="UP000249066"/>
    </source>
</evidence>
<dbReference type="AlphaFoldDB" id="A0A2W5CAD5"/>
<organism evidence="4 5">
    <name type="scientific">Sphingomonas sanxanigenens</name>
    <dbReference type="NCBI Taxonomy" id="397260"/>
    <lineage>
        <taxon>Bacteria</taxon>
        <taxon>Pseudomonadati</taxon>
        <taxon>Pseudomonadota</taxon>
        <taxon>Alphaproteobacteria</taxon>
        <taxon>Sphingomonadales</taxon>
        <taxon>Sphingomonadaceae</taxon>
        <taxon>Sphingomonas</taxon>
    </lineage>
</organism>
<dbReference type="NCBIfam" id="NF038122">
    <property type="entry name" value="metallo_LGF"/>
    <property type="match status" value="1"/>
</dbReference>
<feature type="signal peptide" evidence="2">
    <location>
        <begin position="1"/>
        <end position="22"/>
    </location>
</feature>
<dbReference type="Pfam" id="PF07589">
    <property type="entry name" value="PEP-CTERM"/>
    <property type="match status" value="1"/>
</dbReference>
<keyword evidence="2" id="KW-0732">Signal</keyword>
<evidence type="ECO:0000313" key="4">
    <source>
        <dbReference type="EMBL" id="PZO92115.1"/>
    </source>
</evidence>
<dbReference type="EMBL" id="QFNN01000002">
    <property type="protein sequence ID" value="PZO92115.1"/>
    <property type="molecule type" value="Genomic_DNA"/>
</dbReference>
<proteinExistence type="predicted"/>
<accession>A0A2W5CAD5</accession>
<dbReference type="InterPro" id="IPR013424">
    <property type="entry name" value="Ice-binding_C"/>
</dbReference>
<dbReference type="Gene3D" id="3.40.390.10">
    <property type="entry name" value="Collagenase (Catalytic Domain)"/>
    <property type="match status" value="1"/>
</dbReference>
<dbReference type="GO" id="GO:0008237">
    <property type="term" value="F:metallopeptidase activity"/>
    <property type="evidence" value="ECO:0007669"/>
    <property type="project" value="InterPro"/>
</dbReference>
<reference evidence="4 5" key="1">
    <citation type="submission" date="2017-08" db="EMBL/GenBank/DDBJ databases">
        <title>Infants hospitalized years apart are colonized by the same room-sourced microbial strains.</title>
        <authorList>
            <person name="Brooks B."/>
            <person name="Olm M.R."/>
            <person name="Firek B.A."/>
            <person name="Baker R."/>
            <person name="Thomas B.C."/>
            <person name="Morowitz M.J."/>
            <person name="Banfield J.F."/>
        </authorList>
    </citation>
    <scope>NUCLEOTIDE SEQUENCE [LARGE SCALE GENOMIC DNA]</scope>
    <source>
        <strain evidence="4">S2_018_000_R2_101</strain>
    </source>
</reference>
<feature type="chain" id="PRO_5015973620" description="Ice-binding protein C-terminal domain-containing protein" evidence="2">
    <location>
        <begin position="23"/>
        <end position="394"/>
    </location>
</feature>
<dbReference type="Proteomes" id="UP000249066">
    <property type="component" value="Unassembled WGS sequence"/>
</dbReference>
<dbReference type="SUPFAM" id="SSF55486">
    <property type="entry name" value="Metalloproteases ('zincins'), catalytic domain"/>
    <property type="match status" value="1"/>
</dbReference>
<gene>
    <name evidence="4" type="ORF">DI623_01330</name>
</gene>
<sequence>MKLKTALCCFTAALTVATSAEAATINLIDNGGVTGSVAERGFNIAAAYWGSVLSNNVTINLGVSFASLNTGIIGQTGSAKMDYDYSAFTGALAANSTKSAIDTQALAHLPTVVNGGIAVAHNSTAGNTVSSSNFVYDTNGSTNNRVLWANTSVVKALGGTADYSNSQTGHDGDVTFSSNFAFDFDPTDGITTGTMDFIGVAIHEIGHALGFVSGVDYYDYYAANPISYNFDRASLYSTLDMFRYSMDPRNLVAGNGPILDLSANTASYFSLDGGQTQLFGNSLFSTGRYTGDGRQASHWKDAVGCSGQIGIMDPTFCYGQMGDVTALDLAAYDAMGWNISFDVLANSGYHITTADIYRQFAAGVPEPATWAMLIAGFGMIGGAMRRRRATIAFA</sequence>
<evidence type="ECO:0000256" key="2">
    <source>
        <dbReference type="SAM" id="SignalP"/>
    </source>
</evidence>
<comment type="caution">
    <text evidence="4">The sequence shown here is derived from an EMBL/GenBank/DDBJ whole genome shotgun (WGS) entry which is preliminary data.</text>
</comment>
<feature type="domain" description="Ice-binding protein C-terminal" evidence="3">
    <location>
        <begin position="364"/>
        <end position="388"/>
    </location>
</feature>
<feature type="transmembrane region" description="Helical" evidence="1">
    <location>
        <begin position="367"/>
        <end position="384"/>
    </location>
</feature>
<keyword evidence="1" id="KW-0472">Membrane</keyword>
<dbReference type="NCBIfam" id="NF035944">
    <property type="entry name" value="PEPxxWA-CTERM"/>
    <property type="match status" value="1"/>
</dbReference>
<keyword evidence="1" id="KW-0812">Transmembrane</keyword>
<evidence type="ECO:0000259" key="3">
    <source>
        <dbReference type="Pfam" id="PF07589"/>
    </source>
</evidence>
<evidence type="ECO:0000256" key="1">
    <source>
        <dbReference type="SAM" id="Phobius"/>
    </source>
</evidence>
<keyword evidence="1" id="KW-1133">Transmembrane helix</keyword>
<dbReference type="NCBIfam" id="TIGR02595">
    <property type="entry name" value="PEP_CTERM"/>
    <property type="match status" value="1"/>
</dbReference>
<dbReference type="InterPro" id="IPR024079">
    <property type="entry name" value="MetalloPept_cat_dom_sf"/>
</dbReference>
<protein>
    <recommendedName>
        <fullName evidence="3">Ice-binding protein C-terminal domain-containing protein</fullName>
    </recommendedName>
</protein>